<name>D6GUC4_PARA5</name>
<organism evidence="2 3">
    <name type="scientific">Candidatus Parvarchaeum acidophilus ARMAN-5</name>
    <dbReference type="NCBI Taxonomy" id="662762"/>
    <lineage>
        <taxon>Archaea</taxon>
        <taxon>Candidatus Parvarchaeota</taxon>
        <taxon>Candidatus Parvarchaeum</taxon>
    </lineage>
</organism>
<sequence length="267" mass="31386">METKLDFKKFKNLDDLVREDYLNGISNYNYSVIADTAGLLTESSKTVKLGPFGNTLLVKKETIEKRKEGVFDFLKGLKYDSLLHLNNLMPLKLYIFDDEEYDIHSISHEYANNKLDYTLKKRELKEEEIEELERLSMQAEPMREEREASAKELYKLAKLNSLLYEIKNSSNIVYNDENQVNPLLVYLVDGTKKFGNKPIMDFDRKKLHDIYKSLGSGRLFVKKNENEIYSLELKNEIAEFKKHEGKNDEDSIIMNILKEKNYTDMYE</sequence>
<accession>D6GUC4</accession>
<evidence type="ECO:0000313" key="2">
    <source>
        <dbReference type="EMBL" id="EFD93180.1"/>
    </source>
</evidence>
<feature type="coiled-coil region" evidence="1">
    <location>
        <begin position="115"/>
        <end position="145"/>
    </location>
</feature>
<reference evidence="2 3" key="1">
    <citation type="journal article" date="2010" name="Proc. Natl. Acad. Sci. U.S.A.">
        <title>Enigmatic, ultrasmall, uncultivated Archaea.</title>
        <authorList>
            <person name="Baker B.J."/>
            <person name="Comolli L.R."/>
            <person name="Dick G.J."/>
            <person name="Hauser L.J."/>
            <person name="Hyatt D."/>
            <person name="Dill B.D."/>
            <person name="Land M.L."/>
            <person name="Verberkmoes N.C."/>
            <person name="Hettich R.L."/>
            <person name="Banfield J.F."/>
        </authorList>
    </citation>
    <scope>NUCLEOTIDE SEQUENCE [LARGE SCALE GENOMIC DNA]</scope>
</reference>
<evidence type="ECO:0000256" key="1">
    <source>
        <dbReference type="SAM" id="Coils"/>
    </source>
</evidence>
<dbReference type="EMBL" id="GG745545">
    <property type="protein sequence ID" value="EFD93180.1"/>
    <property type="molecule type" value="Genomic_DNA"/>
</dbReference>
<gene>
    <name evidence="2" type="ORF">BJBARM5_0051</name>
</gene>
<dbReference type="AlphaFoldDB" id="D6GUC4"/>
<evidence type="ECO:0000313" key="3">
    <source>
        <dbReference type="Proteomes" id="UP000009376"/>
    </source>
</evidence>
<dbReference type="Proteomes" id="UP000009376">
    <property type="component" value="Unassembled WGS sequence"/>
</dbReference>
<proteinExistence type="predicted"/>
<protein>
    <submittedName>
        <fullName evidence="2">Uncharacterized protein</fullName>
    </submittedName>
</protein>
<keyword evidence="1" id="KW-0175">Coiled coil</keyword>